<comment type="caution">
    <text evidence="1">The sequence shown here is derived from an EMBL/GenBank/DDBJ whole genome shotgun (WGS) entry which is preliminary data.</text>
</comment>
<dbReference type="Proteomes" id="UP000278775">
    <property type="component" value="Unassembled WGS sequence"/>
</dbReference>
<reference evidence="1 2" key="1">
    <citation type="submission" date="2018-08" db="EMBL/GenBank/DDBJ databases">
        <title>Chryseobacterium nematophagum: a novel matrix digesting pathogen of nematodes.</title>
        <authorList>
            <person name="Page A."/>
            <person name="Roberts M."/>
            <person name="Felix M.-A."/>
            <person name="Weir W."/>
        </authorList>
    </citation>
    <scope>NUCLEOTIDE SEQUENCE [LARGE SCALE GENOMIC DNA]</scope>
    <source>
        <strain evidence="1 2">JUb129</strain>
    </source>
</reference>
<gene>
    <name evidence="1" type="ORF">D1631_00970</name>
</gene>
<evidence type="ECO:0000313" key="1">
    <source>
        <dbReference type="EMBL" id="RNA60604.1"/>
    </source>
</evidence>
<dbReference type="EMBL" id="QWIU01000002">
    <property type="protein sequence ID" value="RNA60604.1"/>
    <property type="molecule type" value="Genomic_DNA"/>
</dbReference>
<sequence>MTVSKYSAKISLLYDNKNIFSKKRITSHYETIIKKALENNFPELFNNYKIEKFLLIKFFGSHF</sequence>
<organism evidence="1 2">
    <name type="scientific">Chryseobacterium nematophagum</name>
    <dbReference type="NCBI Taxonomy" id="2305228"/>
    <lineage>
        <taxon>Bacteria</taxon>
        <taxon>Pseudomonadati</taxon>
        <taxon>Bacteroidota</taxon>
        <taxon>Flavobacteriia</taxon>
        <taxon>Flavobacteriales</taxon>
        <taxon>Weeksellaceae</taxon>
        <taxon>Chryseobacterium group</taxon>
        <taxon>Chryseobacterium</taxon>
    </lineage>
</organism>
<name>A0A3M7TC90_9FLAO</name>
<dbReference type="AlphaFoldDB" id="A0A3M7TC90"/>
<evidence type="ECO:0000313" key="2">
    <source>
        <dbReference type="Proteomes" id="UP000278775"/>
    </source>
</evidence>
<protein>
    <submittedName>
        <fullName evidence="1">Uncharacterized protein</fullName>
    </submittedName>
</protein>
<proteinExistence type="predicted"/>
<accession>A0A3M7TC90</accession>